<name>X1HY17_9ZZZZ</name>
<dbReference type="AlphaFoldDB" id="X1HY17"/>
<reference evidence="1" key="1">
    <citation type="journal article" date="2014" name="Front. Microbiol.">
        <title>High frequency of phylogenetically diverse reductive dehalogenase-homologous genes in deep subseafloor sedimentary metagenomes.</title>
        <authorList>
            <person name="Kawai M."/>
            <person name="Futagami T."/>
            <person name="Toyoda A."/>
            <person name="Takaki Y."/>
            <person name="Nishi S."/>
            <person name="Hori S."/>
            <person name="Arai W."/>
            <person name="Tsubouchi T."/>
            <person name="Morono Y."/>
            <person name="Uchiyama I."/>
            <person name="Ito T."/>
            <person name="Fujiyama A."/>
            <person name="Inagaki F."/>
            <person name="Takami H."/>
        </authorList>
    </citation>
    <scope>NUCLEOTIDE SEQUENCE</scope>
    <source>
        <strain evidence="1">Expedition CK06-06</strain>
    </source>
</reference>
<dbReference type="Pfam" id="PF05635">
    <property type="entry name" value="23S_rRNA_IVP"/>
    <property type="match status" value="1"/>
</dbReference>
<accession>X1HY17</accession>
<dbReference type="InterPro" id="IPR036583">
    <property type="entry name" value="23S_rRNA_IVS_sf"/>
</dbReference>
<dbReference type="NCBIfam" id="TIGR02436">
    <property type="entry name" value="four helix bundle protein"/>
    <property type="match status" value="1"/>
</dbReference>
<dbReference type="SUPFAM" id="SSF158446">
    <property type="entry name" value="IVS-encoded protein-like"/>
    <property type="match status" value="1"/>
</dbReference>
<sequence>MAEGFEGLEVYQEARTLRARIFRLSRQLPAEEKFVLVAQMRRAALSVTNNIAEGHGSRSYRHNMSYLYRARGSLNELLDDMSACEDQGYFKKEHLDDLRRSAEPVAKLINGYVAYLRKRLREVAATGPAQRTS</sequence>
<dbReference type="CDD" id="cd16377">
    <property type="entry name" value="23S_rRNA_IVP_like"/>
    <property type="match status" value="1"/>
</dbReference>
<evidence type="ECO:0000313" key="1">
    <source>
        <dbReference type="EMBL" id="GAH74367.1"/>
    </source>
</evidence>
<protein>
    <recommendedName>
        <fullName evidence="2">Four helix bundle protein</fullName>
    </recommendedName>
</protein>
<comment type="caution">
    <text evidence="1">The sequence shown here is derived from an EMBL/GenBank/DDBJ whole genome shotgun (WGS) entry which is preliminary data.</text>
</comment>
<evidence type="ECO:0008006" key="2">
    <source>
        <dbReference type="Google" id="ProtNLM"/>
    </source>
</evidence>
<gene>
    <name evidence="1" type="ORF">S03H2_42016</name>
</gene>
<dbReference type="InterPro" id="IPR012657">
    <property type="entry name" value="23S_rRNA-intervening_sequence"/>
</dbReference>
<organism evidence="1">
    <name type="scientific">marine sediment metagenome</name>
    <dbReference type="NCBI Taxonomy" id="412755"/>
    <lineage>
        <taxon>unclassified sequences</taxon>
        <taxon>metagenomes</taxon>
        <taxon>ecological metagenomes</taxon>
    </lineage>
</organism>
<dbReference type="PANTHER" id="PTHR38471:SF2">
    <property type="entry name" value="FOUR HELIX BUNDLE PROTEIN"/>
    <property type="match status" value="1"/>
</dbReference>
<dbReference type="EMBL" id="BARU01026129">
    <property type="protein sequence ID" value="GAH74367.1"/>
    <property type="molecule type" value="Genomic_DNA"/>
</dbReference>
<dbReference type="PANTHER" id="PTHR38471">
    <property type="entry name" value="FOUR HELIX BUNDLE PROTEIN"/>
    <property type="match status" value="1"/>
</dbReference>
<dbReference type="Gene3D" id="1.20.1440.60">
    <property type="entry name" value="23S rRNA-intervening sequence"/>
    <property type="match status" value="1"/>
</dbReference>
<proteinExistence type="predicted"/>